<evidence type="ECO:0000313" key="2">
    <source>
        <dbReference type="EMBL" id="QEK52720.1"/>
    </source>
</evidence>
<organism evidence="2 3">
    <name type="scientific">Pedobacter aquae</name>
    <dbReference type="NCBI Taxonomy" id="2605747"/>
    <lineage>
        <taxon>Bacteria</taxon>
        <taxon>Pseudomonadati</taxon>
        <taxon>Bacteroidota</taxon>
        <taxon>Sphingobacteriia</taxon>
        <taxon>Sphingobacteriales</taxon>
        <taxon>Sphingobacteriaceae</taxon>
        <taxon>Pedobacter</taxon>
    </lineage>
</organism>
<dbReference type="Pfam" id="PF13715">
    <property type="entry name" value="CarbopepD_reg_2"/>
    <property type="match status" value="1"/>
</dbReference>
<dbReference type="EMBL" id="CP043329">
    <property type="protein sequence ID" value="QEK52720.1"/>
    <property type="molecule type" value="Genomic_DNA"/>
</dbReference>
<dbReference type="InterPro" id="IPR008969">
    <property type="entry name" value="CarboxyPept-like_regulatory"/>
</dbReference>
<name>A0A5C0VN38_9SPHI</name>
<dbReference type="InterPro" id="IPR043741">
    <property type="entry name" value="DUF5686"/>
</dbReference>
<dbReference type="Pfam" id="PF18939">
    <property type="entry name" value="DUF5686"/>
    <property type="match status" value="1"/>
</dbReference>
<reference evidence="2 3" key="1">
    <citation type="submission" date="2019-08" db="EMBL/GenBank/DDBJ databases">
        <title>Pedobacter sp. nov., isolated from Han river, South Korea.</title>
        <authorList>
            <person name="Lee D.-H."/>
            <person name="Kim Y.-S."/>
            <person name="Hwang E.-M."/>
            <person name="Le Tran T.C."/>
            <person name="Cha C.-J."/>
        </authorList>
    </citation>
    <scope>NUCLEOTIDE SEQUENCE [LARGE SCALE GENOMIC DNA]</scope>
    <source>
        <strain evidence="2 3">CJ43</strain>
    </source>
</reference>
<sequence length="817" mass="93154">MRIALLISFLLLSGLVSAQSITIKGRVSDGQGAPIPFATVYLKNSTVGTSANSEGEYALKLTTGKKEIIFRAVGYKLLEKSLELSTNLNLNITLESEIYQLKDVVVKAGGEDPAYAIIRKAIKERKKHLKENDAYTAEVYIKGLQKLLKAPKKFLGRDIDKLAKQAGLDSNRTGIVYLSESQSKLSYKAPEYKEEMLSSKVSGSNRAFSFNRASDMNINFYENLQSLGDLSNRPFISPIADNALFYYDYKLLGSSFENGQEINKIQLIPKRGYDPAFKGYIYIIENSWRIYSLDVLMTKESNIKILDSLKISQQYYTVNKNKWMPASVKYEFTGGLLGFRFGGYFIALYSNYNLNPNFKEKEFKEVLKITKEVNQKDTSYWAQVRPVPLTVDEEKDYQKKDSLARKRESKPYLDSLDSVNNKFKWKSFLLMGGYNPRNRFKNEFYSFNSLLGSFSYNTVEGFVMNYEAGYRKKIDTLNNRYLGVSGKLRYGFSNKLFNASMKANIPVLTSATLALGLGSDVVDLNNRGSVKPLYNSISSLFYERNLSKFYQKRFVNASLSGRIIGGLRGQVYSEWANKKWLPNTSSYTIIDKDNRDFTSNNPFMPLADVPLFPAYQSLKIGLGLSYNFSNKYVSYPSGRYYNQTLYPTLALNYTKGMKGVFASDVDYDLIELSLSKNDVKTGFYGSFNFYIGAGKFINNRAVFYPDLKHFRGNQIRVFEETGNTFMFLDYYTHSTSNQYIEGHFEHNFSGFFTNKIPLIRKLRLKELIGVNYLTTSTLQNYHELFVGLQYLNIKAYVGKSFIGNRESQSGLRLAIGL</sequence>
<dbReference type="Proteomes" id="UP000323653">
    <property type="component" value="Chromosome"/>
</dbReference>
<protein>
    <submittedName>
        <fullName evidence="2">Carboxypeptidase-like regulatory domain-containing protein</fullName>
    </submittedName>
</protein>
<proteinExistence type="predicted"/>
<keyword evidence="3" id="KW-1185">Reference proteome</keyword>
<dbReference type="KEGG" id="pej:FYC62_14430"/>
<feature type="signal peptide" evidence="1">
    <location>
        <begin position="1"/>
        <end position="18"/>
    </location>
</feature>
<keyword evidence="2" id="KW-0378">Hydrolase</keyword>
<accession>A0A5C0VN38</accession>
<keyword evidence="2" id="KW-0645">Protease</keyword>
<dbReference type="GO" id="GO:0004180">
    <property type="term" value="F:carboxypeptidase activity"/>
    <property type="evidence" value="ECO:0007669"/>
    <property type="project" value="UniProtKB-KW"/>
</dbReference>
<evidence type="ECO:0000313" key="3">
    <source>
        <dbReference type="Proteomes" id="UP000323653"/>
    </source>
</evidence>
<feature type="chain" id="PRO_5022938607" evidence="1">
    <location>
        <begin position="19"/>
        <end position="817"/>
    </location>
</feature>
<dbReference type="Gene3D" id="2.60.40.1120">
    <property type="entry name" value="Carboxypeptidase-like, regulatory domain"/>
    <property type="match status" value="1"/>
</dbReference>
<dbReference type="SUPFAM" id="SSF49464">
    <property type="entry name" value="Carboxypeptidase regulatory domain-like"/>
    <property type="match status" value="1"/>
</dbReference>
<keyword evidence="2" id="KW-0121">Carboxypeptidase</keyword>
<dbReference type="RefSeq" id="WP_149075440.1">
    <property type="nucleotide sequence ID" value="NZ_CP043329.1"/>
</dbReference>
<dbReference type="AlphaFoldDB" id="A0A5C0VN38"/>
<keyword evidence="1" id="KW-0732">Signal</keyword>
<evidence type="ECO:0000256" key="1">
    <source>
        <dbReference type="SAM" id="SignalP"/>
    </source>
</evidence>
<gene>
    <name evidence="2" type="ORF">FYC62_14430</name>
</gene>